<dbReference type="InterPro" id="IPR014721">
    <property type="entry name" value="Ribsml_uS5_D2-typ_fold_subgr"/>
</dbReference>
<dbReference type="GO" id="GO:0030983">
    <property type="term" value="F:mismatched DNA binding"/>
    <property type="evidence" value="ECO:0007669"/>
    <property type="project" value="InterPro"/>
</dbReference>
<dbReference type="InterPro" id="IPR014790">
    <property type="entry name" value="MutL_C"/>
</dbReference>
<dbReference type="EMBL" id="FNHL01000001">
    <property type="protein sequence ID" value="SDM00578.1"/>
    <property type="molecule type" value="Genomic_DNA"/>
</dbReference>
<dbReference type="HAMAP" id="MF_00149">
    <property type="entry name" value="DNA_mis_repair"/>
    <property type="match status" value="1"/>
</dbReference>
<feature type="compositionally biased region" description="Low complexity" evidence="5">
    <location>
        <begin position="456"/>
        <end position="473"/>
    </location>
</feature>
<dbReference type="STRING" id="660521.SAMN04487949_0468"/>
<dbReference type="Gene3D" id="3.30.565.10">
    <property type="entry name" value="Histidine kinase-like ATPase, C-terminal domain"/>
    <property type="match status" value="1"/>
</dbReference>
<feature type="domain" description="MutL C-terminal dimerisation" evidence="6">
    <location>
        <begin position="570"/>
        <end position="713"/>
    </location>
</feature>
<keyword evidence="3 4" id="KW-0234">DNA repair</keyword>
<evidence type="ECO:0000256" key="5">
    <source>
        <dbReference type="SAM" id="MobiDB-lite"/>
    </source>
</evidence>
<name>A0A1G9PP09_9EURY</name>
<dbReference type="Gene3D" id="3.30.1540.20">
    <property type="entry name" value="MutL, C-terminal domain, dimerisation subdomain"/>
    <property type="match status" value="1"/>
</dbReference>
<evidence type="ECO:0000313" key="9">
    <source>
        <dbReference type="Proteomes" id="UP000199451"/>
    </source>
</evidence>
<evidence type="ECO:0000256" key="1">
    <source>
        <dbReference type="ARBA" id="ARBA00006082"/>
    </source>
</evidence>
<dbReference type="Pfam" id="PF13589">
    <property type="entry name" value="HATPase_c_3"/>
    <property type="match status" value="1"/>
</dbReference>
<dbReference type="Gene3D" id="3.30.1370.100">
    <property type="entry name" value="MutL, C-terminal domain, regulatory subdomain"/>
    <property type="match status" value="1"/>
</dbReference>
<comment type="similarity">
    <text evidence="1 4">Belongs to the DNA mismatch repair MutL/HexB family.</text>
</comment>
<dbReference type="PANTHER" id="PTHR10073">
    <property type="entry name" value="DNA MISMATCH REPAIR PROTEIN MLH, PMS, MUTL"/>
    <property type="match status" value="1"/>
</dbReference>
<dbReference type="SUPFAM" id="SSF54211">
    <property type="entry name" value="Ribosomal protein S5 domain 2-like"/>
    <property type="match status" value="1"/>
</dbReference>
<dbReference type="CDD" id="cd16926">
    <property type="entry name" value="HATPase_MutL-MLH-PMS-like"/>
    <property type="match status" value="1"/>
</dbReference>
<evidence type="ECO:0000259" key="7">
    <source>
        <dbReference type="SMART" id="SM01340"/>
    </source>
</evidence>
<evidence type="ECO:0000256" key="2">
    <source>
        <dbReference type="ARBA" id="ARBA00022763"/>
    </source>
</evidence>
<dbReference type="AlphaFoldDB" id="A0A1G9PP09"/>
<evidence type="ECO:0000259" key="6">
    <source>
        <dbReference type="SMART" id="SM00853"/>
    </source>
</evidence>
<dbReference type="InterPro" id="IPR036890">
    <property type="entry name" value="HATPase_C_sf"/>
</dbReference>
<dbReference type="InterPro" id="IPR013507">
    <property type="entry name" value="DNA_mismatch_S5_2-like"/>
</dbReference>
<dbReference type="PANTHER" id="PTHR10073:SF12">
    <property type="entry name" value="DNA MISMATCH REPAIR PROTEIN MLH1"/>
    <property type="match status" value="1"/>
</dbReference>
<feature type="compositionally biased region" description="Low complexity" evidence="5">
    <location>
        <begin position="388"/>
        <end position="428"/>
    </location>
</feature>
<dbReference type="SUPFAM" id="SSF55874">
    <property type="entry name" value="ATPase domain of HSP90 chaperone/DNA topoisomerase II/histidine kinase"/>
    <property type="match status" value="1"/>
</dbReference>
<feature type="domain" description="DNA mismatch repair protein S5" evidence="7">
    <location>
        <begin position="220"/>
        <end position="341"/>
    </location>
</feature>
<keyword evidence="9" id="KW-1185">Reference proteome</keyword>
<feature type="compositionally biased region" description="Polar residues" evidence="5">
    <location>
        <begin position="510"/>
        <end position="520"/>
    </location>
</feature>
<dbReference type="SMART" id="SM01340">
    <property type="entry name" value="DNA_mis_repair"/>
    <property type="match status" value="1"/>
</dbReference>
<dbReference type="SMART" id="SM00853">
    <property type="entry name" value="MutL_C"/>
    <property type="match status" value="1"/>
</dbReference>
<comment type="function">
    <text evidence="4">This protein is involved in the repair of mismatches in DNA. It is required for dam-dependent methyl-directed DNA mismatch repair. May act as a 'molecular matchmaker', a protein that promotes the formation of a stable complex between two or more DNA-binding proteins in an ATP-dependent manner without itself being part of a final effector complex.</text>
</comment>
<sequence length="767" mass="81477">MTDREEATDRPTIRALDQTTIQRIAAGEVVERPASVVKELVENSLDADASRVSVAVHNGGKDGVRVRDDGVGMTAEELELAVQEHTTSKISDIDDLETGVGTLGFRGEALHTISAVSRTTIRSKPRDVASAGAEVTVEGGDVGEVRPAGCPAGTTIEVEDLFFNTPARKKFLKTDATEFDHVNTVVTQYALANPDVAVSLEHNDREVFATEGQGSLESTVLSVYGREVAEAMTPVDADPDSDAVAAVSGLVSHPETTRSGREYLSTFVNGRYVTAGVLREAVLDAYGGQLAPDRYPFAVLFLDVPPNSVDVNVHPRKMEVRFDDESGVKAAVESAVESALLEGGLVRSSAPRGRSAPDETAVAPERSEESEPSPATDTERPVGDDGVESSGDTAATGGTDTHTTDTADTTETANTADTADTAATETSTEPVTSGEREPATSGGAAVRDHADDGDGDAWVVDNARSAESSSAASQTEGDTDVTPDFGAATDEWEFPEQHEREDDPDGTRPSPRSWQASEQRSLGDDASDDESGTTDATPEFSVAGPTSQRALDGEEATVGGDYDSLPSLRVLGQLFDTYLVAETSSGLVLIDQHAADERVNYERLQREFRDGASAQGLADPVSLELTAREAALFEEYAEALAELGFDAERVDDRTVAVRSVPAVFDATLDPELLRDALTAFVTEEGGQKTVDAVADDLLADLACYPSITGNTSLTEGSVVDLLEALDACENPYACPHGRPVIIEFDRGEIEDRFERDYPGHAGRRREE</sequence>
<dbReference type="RefSeq" id="WP_089693691.1">
    <property type="nucleotide sequence ID" value="NZ_FNHL01000001.1"/>
</dbReference>
<proteinExistence type="inferred from homology"/>
<dbReference type="InterPro" id="IPR014762">
    <property type="entry name" value="DNA_mismatch_repair_CS"/>
</dbReference>
<dbReference type="GO" id="GO:0016887">
    <property type="term" value="F:ATP hydrolysis activity"/>
    <property type="evidence" value="ECO:0007669"/>
    <property type="project" value="InterPro"/>
</dbReference>
<dbReference type="CDD" id="cd00782">
    <property type="entry name" value="MutL_Trans"/>
    <property type="match status" value="1"/>
</dbReference>
<dbReference type="NCBIfam" id="TIGR00585">
    <property type="entry name" value="mutl"/>
    <property type="match status" value="1"/>
</dbReference>
<evidence type="ECO:0000256" key="3">
    <source>
        <dbReference type="ARBA" id="ARBA00023204"/>
    </source>
</evidence>
<dbReference type="Proteomes" id="UP000199451">
    <property type="component" value="Unassembled WGS sequence"/>
</dbReference>
<dbReference type="InterPro" id="IPR020667">
    <property type="entry name" value="DNA_mismatch_repair_MutL"/>
</dbReference>
<dbReference type="FunFam" id="3.30.565.10:FF:000003">
    <property type="entry name" value="DNA mismatch repair endonuclease MutL"/>
    <property type="match status" value="1"/>
</dbReference>
<dbReference type="SUPFAM" id="SSF118116">
    <property type="entry name" value="DNA mismatch repair protein MutL"/>
    <property type="match status" value="1"/>
</dbReference>
<dbReference type="GO" id="GO:0006298">
    <property type="term" value="P:mismatch repair"/>
    <property type="evidence" value="ECO:0007669"/>
    <property type="project" value="UniProtKB-UniRule"/>
</dbReference>
<gene>
    <name evidence="4" type="primary">mutL</name>
    <name evidence="8" type="ORF">SAMN04487949_0468</name>
</gene>
<dbReference type="Pfam" id="PF08676">
    <property type="entry name" value="MutL_C"/>
    <property type="match status" value="1"/>
</dbReference>
<feature type="region of interest" description="Disordered" evidence="5">
    <location>
        <begin position="347"/>
        <end position="563"/>
    </location>
</feature>
<evidence type="ECO:0000256" key="4">
    <source>
        <dbReference type="HAMAP-Rule" id="MF_00149"/>
    </source>
</evidence>
<reference evidence="9" key="1">
    <citation type="submission" date="2016-10" db="EMBL/GenBank/DDBJ databases">
        <authorList>
            <person name="Varghese N."/>
            <person name="Submissions S."/>
        </authorList>
    </citation>
    <scope>NUCLEOTIDE SEQUENCE [LARGE SCALE GENOMIC DNA]</scope>
    <source>
        <strain evidence="9">CGMCC 1.10119</strain>
    </source>
</reference>
<dbReference type="InterPro" id="IPR037198">
    <property type="entry name" value="MutL_C_sf"/>
</dbReference>
<dbReference type="GO" id="GO:0140664">
    <property type="term" value="F:ATP-dependent DNA damage sensor activity"/>
    <property type="evidence" value="ECO:0007669"/>
    <property type="project" value="InterPro"/>
</dbReference>
<dbReference type="Pfam" id="PF01119">
    <property type="entry name" value="DNA_mis_repair"/>
    <property type="match status" value="1"/>
</dbReference>
<keyword evidence="2 4" id="KW-0227">DNA damage</keyword>
<dbReference type="InterPro" id="IPR020568">
    <property type="entry name" value="Ribosomal_Su5_D2-typ_SF"/>
</dbReference>
<dbReference type="GO" id="GO:0005524">
    <property type="term" value="F:ATP binding"/>
    <property type="evidence" value="ECO:0007669"/>
    <property type="project" value="InterPro"/>
</dbReference>
<dbReference type="OrthoDB" id="146201at2157"/>
<dbReference type="InterPro" id="IPR042121">
    <property type="entry name" value="MutL_C_regsub"/>
</dbReference>
<dbReference type="Gene3D" id="3.30.230.10">
    <property type="match status" value="1"/>
</dbReference>
<dbReference type="GO" id="GO:0032300">
    <property type="term" value="C:mismatch repair complex"/>
    <property type="evidence" value="ECO:0007669"/>
    <property type="project" value="InterPro"/>
</dbReference>
<dbReference type="InterPro" id="IPR002099">
    <property type="entry name" value="MutL/Mlh/PMS"/>
</dbReference>
<dbReference type="InterPro" id="IPR042120">
    <property type="entry name" value="MutL_C_dimsub"/>
</dbReference>
<organism evidence="8 9">
    <name type="scientific">Halogranum gelatinilyticum</name>
    <dbReference type="NCBI Taxonomy" id="660521"/>
    <lineage>
        <taxon>Archaea</taxon>
        <taxon>Methanobacteriati</taxon>
        <taxon>Methanobacteriota</taxon>
        <taxon>Stenosarchaea group</taxon>
        <taxon>Halobacteria</taxon>
        <taxon>Halobacteriales</taxon>
        <taxon>Haloferacaceae</taxon>
    </lineage>
</organism>
<dbReference type="PROSITE" id="PS00058">
    <property type="entry name" value="DNA_MISMATCH_REPAIR_1"/>
    <property type="match status" value="1"/>
</dbReference>
<accession>A0A1G9PP09</accession>
<dbReference type="InterPro" id="IPR038973">
    <property type="entry name" value="MutL/Mlh/Pms-like"/>
</dbReference>
<protein>
    <recommendedName>
        <fullName evidence="4">DNA mismatch repair protein MutL</fullName>
    </recommendedName>
</protein>
<evidence type="ECO:0000313" key="8">
    <source>
        <dbReference type="EMBL" id="SDM00578.1"/>
    </source>
</evidence>